<reference evidence="3 4" key="1">
    <citation type="submission" date="2018-08" db="EMBL/GenBank/DDBJ databases">
        <title>Form III RuBisCO-mediated autotrophy in Thermodesulfobium bacteria.</title>
        <authorList>
            <person name="Toshchakov S.V."/>
            <person name="Kublanov I.V."/>
            <person name="Frolov E."/>
            <person name="Bonch-Osmolovskaya E.A."/>
            <person name="Tourova T.P."/>
            <person name="Chernych N.A."/>
            <person name="Lebedinsky A.V."/>
        </authorList>
    </citation>
    <scope>NUCLEOTIDE SEQUENCE [LARGE SCALE GENOMIC DNA]</scope>
    <source>
        <strain evidence="3 4">SR</strain>
    </source>
</reference>
<feature type="domain" description="Phosphodiester glycosidase" evidence="2">
    <location>
        <begin position="70"/>
        <end position="176"/>
    </location>
</feature>
<feature type="region of interest" description="Disordered" evidence="1">
    <location>
        <begin position="180"/>
        <end position="218"/>
    </location>
</feature>
<proteinExistence type="predicted"/>
<evidence type="ECO:0000313" key="3">
    <source>
        <dbReference type="EMBL" id="RDV83280.1"/>
    </source>
</evidence>
<keyword evidence="4" id="KW-1185">Reference proteome</keyword>
<feature type="region of interest" description="Disordered" evidence="1">
    <location>
        <begin position="1"/>
        <end position="42"/>
    </location>
</feature>
<dbReference type="Proteomes" id="UP000256329">
    <property type="component" value="Unassembled WGS sequence"/>
</dbReference>
<comment type="caution">
    <text evidence="3">The sequence shown here is derived from an EMBL/GenBank/DDBJ whole genome shotgun (WGS) entry which is preliminary data.</text>
</comment>
<sequence length="218" mass="23195">MLSRGRDGGGARGQGGRSGKRALPRSRRRVRHRVRSGGSGQVPRPFLSRCQGGVVAGVGGKGGGKLGWAGRTVIQGGPLLLKDGSVVLDGELDELYRKPKFSRYGSWSFIGSDFEGRLVLGSVLGVASLWDMAHVLQRAGLKDAVCLDGNASCELWYRGALPGGPREGAFQLRGRPAGRSLGRRVRGLGRAESYPPVGQRDGDPYHRLPRSPGGREEG</sequence>
<gene>
    <name evidence="3" type="ORF">DXX99_06050</name>
</gene>
<accession>A0A3D8P5M3</accession>
<dbReference type="Pfam" id="PF09992">
    <property type="entry name" value="NAGPA"/>
    <property type="match status" value="1"/>
</dbReference>
<dbReference type="EMBL" id="QSLN01000006">
    <property type="protein sequence ID" value="RDV83280.1"/>
    <property type="molecule type" value="Genomic_DNA"/>
</dbReference>
<dbReference type="AlphaFoldDB" id="A0A3D8P5M3"/>
<dbReference type="InterPro" id="IPR018711">
    <property type="entry name" value="NAGPA"/>
</dbReference>
<evidence type="ECO:0000259" key="2">
    <source>
        <dbReference type="Pfam" id="PF09992"/>
    </source>
</evidence>
<feature type="compositionally biased region" description="Basic residues" evidence="1">
    <location>
        <begin position="18"/>
        <end position="35"/>
    </location>
</feature>
<evidence type="ECO:0000256" key="1">
    <source>
        <dbReference type="SAM" id="MobiDB-lite"/>
    </source>
</evidence>
<evidence type="ECO:0000313" key="4">
    <source>
        <dbReference type="Proteomes" id="UP000256329"/>
    </source>
</evidence>
<protein>
    <recommendedName>
        <fullName evidence="2">Phosphodiester glycosidase domain-containing protein</fullName>
    </recommendedName>
</protein>
<organism evidence="3 4">
    <name type="scientific">Ammonifex thiophilus</name>
    <dbReference type="NCBI Taxonomy" id="444093"/>
    <lineage>
        <taxon>Bacteria</taxon>
        <taxon>Bacillati</taxon>
        <taxon>Bacillota</taxon>
        <taxon>Clostridia</taxon>
        <taxon>Thermoanaerobacterales</taxon>
        <taxon>Thermoanaerobacteraceae</taxon>
        <taxon>Ammonifex</taxon>
    </lineage>
</organism>
<name>A0A3D8P5M3_9THEO</name>